<dbReference type="Proteomes" id="UP000003327">
    <property type="component" value="Unassembled WGS sequence"/>
</dbReference>
<feature type="signal peptide" evidence="2">
    <location>
        <begin position="1"/>
        <end position="20"/>
    </location>
</feature>
<dbReference type="HOGENOM" id="CLU_1833406_0_0_10"/>
<proteinExistence type="predicted"/>
<comment type="caution">
    <text evidence="3">The sequence shown here is derived from an EMBL/GenBank/DDBJ whole genome shotgun (WGS) entry which is preliminary data.</text>
</comment>
<protein>
    <recommendedName>
        <fullName evidence="5">Lipoprotein</fullName>
    </recommendedName>
</protein>
<feature type="compositionally biased region" description="Polar residues" evidence="1">
    <location>
        <begin position="24"/>
        <end position="34"/>
    </location>
</feature>
<feature type="region of interest" description="Disordered" evidence="1">
    <location>
        <begin position="24"/>
        <end position="63"/>
    </location>
</feature>
<gene>
    <name evidence="3" type="ORF">HMPREF0973_00107</name>
</gene>
<dbReference type="AlphaFoldDB" id="C9MKJ9"/>
<feature type="chain" id="PRO_5002997707" description="Lipoprotein" evidence="2">
    <location>
        <begin position="21"/>
        <end position="140"/>
    </location>
</feature>
<keyword evidence="4" id="KW-1185">Reference proteome</keyword>
<evidence type="ECO:0000256" key="2">
    <source>
        <dbReference type="SAM" id="SignalP"/>
    </source>
</evidence>
<evidence type="ECO:0000313" key="3">
    <source>
        <dbReference type="EMBL" id="EEX19967.1"/>
    </source>
</evidence>
<reference evidence="3 4" key="1">
    <citation type="submission" date="2009-09" db="EMBL/GenBank/DDBJ databases">
        <authorList>
            <person name="Weinstock G."/>
            <person name="Sodergren E."/>
            <person name="Clifton S."/>
            <person name="Fulton L."/>
            <person name="Fulton B."/>
            <person name="Courtney L."/>
            <person name="Fronick C."/>
            <person name="Harrison M."/>
            <person name="Strong C."/>
            <person name="Farmer C."/>
            <person name="Delahaunty K."/>
            <person name="Markovic C."/>
            <person name="Hall O."/>
            <person name="Minx P."/>
            <person name="Tomlinson C."/>
            <person name="Mitreva M."/>
            <person name="Nelson J."/>
            <person name="Hou S."/>
            <person name="Wollam A."/>
            <person name="Pepin K.H."/>
            <person name="Johnson M."/>
            <person name="Bhonagiri V."/>
            <person name="Nash W.E."/>
            <person name="Warren W."/>
            <person name="Chinwalla A."/>
            <person name="Mardis E.R."/>
            <person name="Wilson R.K."/>
        </authorList>
    </citation>
    <scope>NUCLEOTIDE SEQUENCE [LARGE SCALE GENOMIC DNA]</scope>
    <source>
        <strain evidence="3 4">F0319</strain>
    </source>
</reference>
<dbReference type="PROSITE" id="PS51257">
    <property type="entry name" value="PROKAR_LIPOPROTEIN"/>
    <property type="match status" value="1"/>
</dbReference>
<organism evidence="3 4">
    <name type="scientific">Prevotella veroralis F0319</name>
    <dbReference type="NCBI Taxonomy" id="649761"/>
    <lineage>
        <taxon>Bacteria</taxon>
        <taxon>Pseudomonadati</taxon>
        <taxon>Bacteroidota</taxon>
        <taxon>Bacteroidia</taxon>
        <taxon>Bacteroidales</taxon>
        <taxon>Prevotellaceae</taxon>
        <taxon>Prevotella</taxon>
    </lineage>
</organism>
<keyword evidence="2" id="KW-0732">Signal</keyword>
<dbReference type="OrthoDB" id="1100843at2"/>
<evidence type="ECO:0000313" key="4">
    <source>
        <dbReference type="Proteomes" id="UP000003327"/>
    </source>
</evidence>
<dbReference type="EMBL" id="ACVA01000004">
    <property type="protein sequence ID" value="EEX19967.1"/>
    <property type="molecule type" value="Genomic_DNA"/>
</dbReference>
<evidence type="ECO:0008006" key="5">
    <source>
        <dbReference type="Google" id="ProtNLM"/>
    </source>
</evidence>
<accession>C9MKJ9</accession>
<feature type="compositionally biased region" description="Low complexity" evidence="1">
    <location>
        <begin position="36"/>
        <end position="52"/>
    </location>
</feature>
<dbReference type="RefSeq" id="WP_004381700.1">
    <property type="nucleotide sequence ID" value="NZ_GG698712.1"/>
</dbReference>
<name>C9MKJ9_9BACT</name>
<evidence type="ECO:0000256" key="1">
    <source>
        <dbReference type="SAM" id="MobiDB-lite"/>
    </source>
</evidence>
<sequence>MKKIGLFVFAVIAFSFVACNNQKSQGKASETPMEQASPASSDDSDATAASADSGKEVADSDDPEALIKAYDSYADDVINLMQKAAKGDASAMSEYSTIMQKAQDLSAKLDKVKDKLTPEQTKQLAEIATKMTKAAQGMQK</sequence>